<reference evidence="2 3" key="2">
    <citation type="submission" date="2018-11" db="EMBL/GenBank/DDBJ databases">
        <authorList>
            <consortium name="Pathogen Informatics"/>
        </authorList>
    </citation>
    <scope>NUCLEOTIDE SEQUENCE [LARGE SCALE GENOMIC DNA]</scope>
</reference>
<sequence>MSLRIVDMLSEMTSVDSGSSVWTSFQLMTKIACYAQTSQSSNEEGNEGSSYTALPREKVPRCGRSGY</sequence>
<dbReference type="WBParaSite" id="TCNE_0001823401-mRNA-1">
    <property type="protein sequence ID" value="TCNE_0001823401-mRNA-1"/>
    <property type="gene ID" value="TCNE_0001823401"/>
</dbReference>
<reference evidence="4" key="1">
    <citation type="submission" date="2016-06" db="UniProtKB">
        <authorList>
            <consortium name="WormBaseParasite"/>
        </authorList>
    </citation>
    <scope>IDENTIFICATION</scope>
</reference>
<evidence type="ECO:0000256" key="1">
    <source>
        <dbReference type="SAM" id="MobiDB-lite"/>
    </source>
</evidence>
<dbReference type="Proteomes" id="UP000050794">
    <property type="component" value="Unassembled WGS sequence"/>
</dbReference>
<keyword evidence="3" id="KW-1185">Reference proteome</keyword>
<evidence type="ECO:0000313" key="3">
    <source>
        <dbReference type="Proteomes" id="UP000050794"/>
    </source>
</evidence>
<organism evidence="3 4">
    <name type="scientific">Toxocara canis</name>
    <name type="common">Canine roundworm</name>
    <dbReference type="NCBI Taxonomy" id="6265"/>
    <lineage>
        <taxon>Eukaryota</taxon>
        <taxon>Metazoa</taxon>
        <taxon>Ecdysozoa</taxon>
        <taxon>Nematoda</taxon>
        <taxon>Chromadorea</taxon>
        <taxon>Rhabditida</taxon>
        <taxon>Spirurina</taxon>
        <taxon>Ascaridomorpha</taxon>
        <taxon>Ascaridoidea</taxon>
        <taxon>Toxocaridae</taxon>
        <taxon>Toxocara</taxon>
    </lineage>
</organism>
<evidence type="ECO:0000313" key="2">
    <source>
        <dbReference type="EMBL" id="VDM49551.1"/>
    </source>
</evidence>
<gene>
    <name evidence="2" type="ORF">TCNE_LOCUS18230</name>
</gene>
<evidence type="ECO:0000313" key="4">
    <source>
        <dbReference type="WBParaSite" id="TCNE_0001823401-mRNA-1"/>
    </source>
</evidence>
<protein>
    <submittedName>
        <fullName evidence="2 4">Uncharacterized protein</fullName>
    </submittedName>
</protein>
<dbReference type="EMBL" id="UYWY01025278">
    <property type="protein sequence ID" value="VDM49551.1"/>
    <property type="molecule type" value="Genomic_DNA"/>
</dbReference>
<accession>A0A183VBW0</accession>
<proteinExistence type="predicted"/>
<dbReference type="AlphaFoldDB" id="A0A183VBW0"/>
<feature type="compositionally biased region" description="Low complexity" evidence="1">
    <location>
        <begin position="40"/>
        <end position="50"/>
    </location>
</feature>
<feature type="region of interest" description="Disordered" evidence="1">
    <location>
        <begin position="37"/>
        <end position="67"/>
    </location>
</feature>
<name>A0A183VBW0_TOXCA</name>